<dbReference type="Gene3D" id="2.40.50.1020">
    <property type="entry name" value="LytTr DNA-binding domain"/>
    <property type="match status" value="1"/>
</dbReference>
<dbReference type="KEGG" id="pgin:FRZ67_10545"/>
<dbReference type="PANTHER" id="PTHR37299:SF1">
    <property type="entry name" value="STAGE 0 SPORULATION PROTEIN A HOMOLOG"/>
    <property type="match status" value="1"/>
</dbReference>
<dbReference type="PANTHER" id="PTHR37299">
    <property type="entry name" value="TRANSCRIPTIONAL REGULATOR-RELATED"/>
    <property type="match status" value="1"/>
</dbReference>
<name>A0A5B8V903_9BACT</name>
<dbReference type="Gene3D" id="3.40.50.2300">
    <property type="match status" value="1"/>
</dbReference>
<dbReference type="InterPro" id="IPR046947">
    <property type="entry name" value="LytR-like"/>
</dbReference>
<dbReference type="InterPro" id="IPR011006">
    <property type="entry name" value="CheY-like_superfamily"/>
</dbReference>
<dbReference type="RefSeq" id="WP_147189516.1">
    <property type="nucleotide sequence ID" value="NZ_CP042435.1"/>
</dbReference>
<evidence type="ECO:0000256" key="1">
    <source>
        <dbReference type="PROSITE-ProRule" id="PRU00169"/>
    </source>
</evidence>
<reference evidence="4 5" key="1">
    <citation type="journal article" date="2016" name="Int. J. Syst. Evol. Microbiol.">
        <title>Panacibacter ginsenosidivorans gen. nov., sp. nov., with ginsenoside converting activity isolated from soil of a ginseng field.</title>
        <authorList>
            <person name="Siddiqi M.Z."/>
            <person name="Muhammad Shafi S."/>
            <person name="Choi K.D."/>
            <person name="Im W.T."/>
        </authorList>
    </citation>
    <scope>NUCLEOTIDE SEQUENCE [LARGE SCALE GENOMIC DNA]</scope>
    <source>
        <strain evidence="4 5">Gsoil1550</strain>
    </source>
</reference>
<sequence length="253" mass="29452">MLNAVIIEDEGLAIDKLKSILTELVPDIFFTAIITSVKEGISYFAGMPKQDIIFCDIHLTDGLSFEIFNNFQVDTPLIFTTAYDEFIMKAFDYNSIDYLLKPVNVQEVSKAVQKYKLLQQHFNQNAQKLNNLLNYLGTPKKTRIIVKKGMEHIAVKLEEIVLFYTENKVVYLIDRQKTKYIYDKNLSLSENELDPNIFFRANRKYIVNINYIKSFRSYEKVKLMLEFSTPDISHQVIISQETAPDFKKWLTGT</sequence>
<dbReference type="EMBL" id="CP042435">
    <property type="protein sequence ID" value="QEC67709.1"/>
    <property type="molecule type" value="Genomic_DNA"/>
</dbReference>
<dbReference type="Pfam" id="PF04397">
    <property type="entry name" value="LytTR"/>
    <property type="match status" value="1"/>
</dbReference>
<accession>A0A5B8V903</accession>
<dbReference type="SUPFAM" id="SSF52172">
    <property type="entry name" value="CheY-like"/>
    <property type="match status" value="1"/>
</dbReference>
<organism evidence="4 5">
    <name type="scientific">Panacibacter ginsenosidivorans</name>
    <dbReference type="NCBI Taxonomy" id="1813871"/>
    <lineage>
        <taxon>Bacteria</taxon>
        <taxon>Pseudomonadati</taxon>
        <taxon>Bacteroidota</taxon>
        <taxon>Chitinophagia</taxon>
        <taxon>Chitinophagales</taxon>
        <taxon>Chitinophagaceae</taxon>
        <taxon>Panacibacter</taxon>
    </lineage>
</organism>
<proteinExistence type="predicted"/>
<evidence type="ECO:0000259" key="2">
    <source>
        <dbReference type="PROSITE" id="PS50110"/>
    </source>
</evidence>
<feature type="domain" description="HTH LytTR-type" evidence="3">
    <location>
        <begin position="144"/>
        <end position="225"/>
    </location>
</feature>
<feature type="domain" description="Response regulatory" evidence="2">
    <location>
        <begin position="3"/>
        <end position="116"/>
    </location>
</feature>
<dbReference type="AlphaFoldDB" id="A0A5B8V903"/>
<evidence type="ECO:0000313" key="5">
    <source>
        <dbReference type="Proteomes" id="UP000321533"/>
    </source>
</evidence>
<keyword evidence="5" id="KW-1185">Reference proteome</keyword>
<dbReference type="SMART" id="SM00448">
    <property type="entry name" value="REC"/>
    <property type="match status" value="1"/>
</dbReference>
<gene>
    <name evidence="4" type="ORF">FRZ67_10545</name>
</gene>
<dbReference type="SMART" id="SM00850">
    <property type="entry name" value="LytTR"/>
    <property type="match status" value="1"/>
</dbReference>
<dbReference type="OrthoDB" id="2168082at2"/>
<dbReference type="InterPro" id="IPR007492">
    <property type="entry name" value="LytTR_DNA-bd_dom"/>
</dbReference>
<dbReference type="PROSITE" id="PS50930">
    <property type="entry name" value="HTH_LYTTR"/>
    <property type="match status" value="1"/>
</dbReference>
<dbReference type="GO" id="GO:0003677">
    <property type="term" value="F:DNA binding"/>
    <property type="evidence" value="ECO:0007669"/>
    <property type="project" value="InterPro"/>
</dbReference>
<feature type="modified residue" description="4-aspartylphosphate" evidence="1">
    <location>
        <position position="56"/>
    </location>
</feature>
<dbReference type="GO" id="GO:0000156">
    <property type="term" value="F:phosphorelay response regulator activity"/>
    <property type="evidence" value="ECO:0007669"/>
    <property type="project" value="InterPro"/>
</dbReference>
<evidence type="ECO:0000259" key="3">
    <source>
        <dbReference type="PROSITE" id="PS50930"/>
    </source>
</evidence>
<protein>
    <submittedName>
        <fullName evidence="4">Response regulator transcription factor</fullName>
    </submittedName>
</protein>
<keyword evidence="1" id="KW-0597">Phosphoprotein</keyword>
<evidence type="ECO:0000313" key="4">
    <source>
        <dbReference type="EMBL" id="QEC67709.1"/>
    </source>
</evidence>
<dbReference type="PROSITE" id="PS50110">
    <property type="entry name" value="RESPONSE_REGULATORY"/>
    <property type="match status" value="1"/>
</dbReference>
<dbReference type="Proteomes" id="UP000321533">
    <property type="component" value="Chromosome"/>
</dbReference>
<dbReference type="Pfam" id="PF00072">
    <property type="entry name" value="Response_reg"/>
    <property type="match status" value="1"/>
</dbReference>
<dbReference type="InterPro" id="IPR001789">
    <property type="entry name" value="Sig_transdc_resp-reg_receiver"/>
</dbReference>